<dbReference type="InterPro" id="IPR001279">
    <property type="entry name" value="Metallo-B-lactamas"/>
</dbReference>
<sequence>MDFIYKIFIIGYWWNMKITFLGTGGGRFATITQKRMTGGFRIDDINGKNIHVDPGPGALVRSFQFGMSPAKLDGIFISHAHTDHYTDAEVLIEAMTRGMTKQKGIVMGSRSVFEGFKQWGPSISNYHTGKSEKLILGPNKSKNFWNLKIKGTKTIHGDPTCVGFQIQSEDFNISYTSDTKYFEKLHKYHKNADILIASVIRPGNQSIKGHMCTKNFKDLVNEINPKLAVMTHFGFKMLNENPKKEAEFITNETGVKTLAAFDGLVLNFEEKNLNNFKIEEAKDRCKAPKNDDNDISLDFFK</sequence>
<protein>
    <submittedName>
        <fullName evidence="2">Ribonuclease BN</fullName>
        <ecNumber evidence="2">3.1.26.11</ecNumber>
    </submittedName>
</protein>
<accession>A0A644TAL6</accession>
<dbReference type="EMBL" id="VSSQ01000019">
    <property type="protein sequence ID" value="MPL62931.1"/>
    <property type="molecule type" value="Genomic_DNA"/>
</dbReference>
<feature type="domain" description="Metallo-beta-lactamase" evidence="1">
    <location>
        <begin position="49"/>
        <end position="233"/>
    </location>
</feature>
<reference evidence="2" key="1">
    <citation type="submission" date="2019-08" db="EMBL/GenBank/DDBJ databases">
        <authorList>
            <person name="Kucharzyk K."/>
            <person name="Murdoch R.W."/>
            <person name="Higgins S."/>
            <person name="Loffler F."/>
        </authorList>
    </citation>
    <scope>NUCLEOTIDE SEQUENCE</scope>
</reference>
<keyword evidence="2" id="KW-0378">Hydrolase</keyword>
<dbReference type="PANTHER" id="PTHR42663">
    <property type="entry name" value="HYDROLASE C777.06C-RELATED-RELATED"/>
    <property type="match status" value="1"/>
</dbReference>
<proteinExistence type="predicted"/>
<name>A0A644TAL6_9ZZZZ</name>
<comment type="caution">
    <text evidence="2">The sequence shown here is derived from an EMBL/GenBank/DDBJ whole genome shotgun (WGS) entry which is preliminary data.</text>
</comment>
<evidence type="ECO:0000313" key="2">
    <source>
        <dbReference type="EMBL" id="MPL62931.1"/>
    </source>
</evidence>
<dbReference type="AlphaFoldDB" id="A0A644TAL6"/>
<dbReference type="PANTHER" id="PTHR42663:SF6">
    <property type="entry name" value="HYDROLASE C777.06C-RELATED"/>
    <property type="match status" value="1"/>
</dbReference>
<evidence type="ECO:0000259" key="1">
    <source>
        <dbReference type="Pfam" id="PF12706"/>
    </source>
</evidence>
<dbReference type="InterPro" id="IPR036866">
    <property type="entry name" value="RibonucZ/Hydroxyglut_hydro"/>
</dbReference>
<dbReference type="EC" id="3.1.26.11" evidence="2"/>
<dbReference type="GO" id="GO:0042781">
    <property type="term" value="F:3'-tRNA processing endoribonuclease activity"/>
    <property type="evidence" value="ECO:0007669"/>
    <property type="project" value="UniProtKB-EC"/>
</dbReference>
<dbReference type="Pfam" id="PF12706">
    <property type="entry name" value="Lactamase_B_2"/>
    <property type="match status" value="1"/>
</dbReference>
<dbReference type="CDD" id="cd07741">
    <property type="entry name" value="metallo-hydrolase-like_MBL-fold"/>
    <property type="match status" value="1"/>
</dbReference>
<gene>
    <name evidence="2" type="primary">rbn_3</name>
    <name evidence="2" type="ORF">SDC9_08551</name>
</gene>
<organism evidence="2">
    <name type="scientific">bioreactor metagenome</name>
    <dbReference type="NCBI Taxonomy" id="1076179"/>
    <lineage>
        <taxon>unclassified sequences</taxon>
        <taxon>metagenomes</taxon>
        <taxon>ecological metagenomes</taxon>
    </lineage>
</organism>
<dbReference type="Gene3D" id="3.60.15.10">
    <property type="entry name" value="Ribonuclease Z/Hydroxyacylglutathione hydrolase-like"/>
    <property type="match status" value="1"/>
</dbReference>
<dbReference type="SUPFAM" id="SSF56281">
    <property type="entry name" value="Metallo-hydrolase/oxidoreductase"/>
    <property type="match status" value="1"/>
</dbReference>